<proteinExistence type="predicted"/>
<keyword evidence="1" id="KW-0812">Transmembrane</keyword>
<feature type="domain" description="Carboxymuconolactone decarboxylase-like" evidence="2">
    <location>
        <begin position="44"/>
        <end position="122"/>
    </location>
</feature>
<dbReference type="InterPro" id="IPR029032">
    <property type="entry name" value="AhpD-like"/>
</dbReference>
<name>A0ABP9K9F4_9NOCA</name>
<keyword evidence="1" id="KW-0472">Membrane</keyword>
<accession>A0ABP9K9F4</accession>
<gene>
    <name evidence="3" type="ORF">GCM10023318_24520</name>
</gene>
<dbReference type="PANTHER" id="PTHR34846:SF5">
    <property type="entry name" value="CARBOXYMUCONOLACTONE DECARBOXYLASE-LIKE DOMAIN-CONTAINING PROTEIN"/>
    <property type="match status" value="1"/>
</dbReference>
<keyword evidence="4" id="KW-1185">Reference proteome</keyword>
<dbReference type="RefSeq" id="WP_345495405.1">
    <property type="nucleotide sequence ID" value="NZ_BAABJM010000002.1"/>
</dbReference>
<dbReference type="Pfam" id="PF02627">
    <property type="entry name" value="CMD"/>
    <property type="match status" value="1"/>
</dbReference>
<dbReference type="EMBL" id="BAABJM010000002">
    <property type="protein sequence ID" value="GAA5052193.1"/>
    <property type="molecule type" value="Genomic_DNA"/>
</dbReference>
<dbReference type="InterPro" id="IPR003779">
    <property type="entry name" value="CMD-like"/>
</dbReference>
<feature type="transmembrane region" description="Helical" evidence="1">
    <location>
        <begin position="151"/>
        <end position="172"/>
    </location>
</feature>
<evidence type="ECO:0000313" key="4">
    <source>
        <dbReference type="Proteomes" id="UP001500603"/>
    </source>
</evidence>
<comment type="caution">
    <text evidence="3">The sequence shown here is derived from an EMBL/GenBank/DDBJ whole genome shotgun (WGS) entry which is preliminary data.</text>
</comment>
<keyword evidence="1" id="KW-1133">Transmembrane helix</keyword>
<evidence type="ECO:0000259" key="2">
    <source>
        <dbReference type="Pfam" id="PF02627"/>
    </source>
</evidence>
<protein>
    <submittedName>
        <fullName evidence="3">Carboxymuconolactone decarboxylase family protein</fullName>
    </submittedName>
</protein>
<evidence type="ECO:0000256" key="1">
    <source>
        <dbReference type="SAM" id="Phobius"/>
    </source>
</evidence>
<sequence length="176" mass="19199">MRLPPLPADEWDDEVRAALAGMLPAGRQNPAGAGNALATLVRHPDLAKAFLGFNVHLLFRSTLPPRLRELAILRVAARRACTYESGHHEHLAAKAGLTGDEIAAARRGEAADDFERTLLAAVDELDTTSVLRDDSWAALGKQLDDRQRMDLIFTVGAYGLLAMAFNTFGVQLENER</sequence>
<reference evidence="4" key="1">
    <citation type="journal article" date="2019" name="Int. J. Syst. Evol. Microbiol.">
        <title>The Global Catalogue of Microorganisms (GCM) 10K type strain sequencing project: providing services to taxonomists for standard genome sequencing and annotation.</title>
        <authorList>
            <consortium name="The Broad Institute Genomics Platform"/>
            <consortium name="The Broad Institute Genome Sequencing Center for Infectious Disease"/>
            <person name="Wu L."/>
            <person name="Ma J."/>
        </authorList>
    </citation>
    <scope>NUCLEOTIDE SEQUENCE [LARGE SCALE GENOMIC DNA]</scope>
    <source>
        <strain evidence="4">JCM 18298</strain>
    </source>
</reference>
<dbReference type="Proteomes" id="UP001500603">
    <property type="component" value="Unassembled WGS sequence"/>
</dbReference>
<dbReference type="Gene3D" id="1.20.1290.10">
    <property type="entry name" value="AhpD-like"/>
    <property type="match status" value="1"/>
</dbReference>
<dbReference type="SUPFAM" id="SSF69118">
    <property type="entry name" value="AhpD-like"/>
    <property type="match status" value="1"/>
</dbReference>
<organism evidence="3 4">
    <name type="scientific">Nocardia callitridis</name>
    <dbReference type="NCBI Taxonomy" id="648753"/>
    <lineage>
        <taxon>Bacteria</taxon>
        <taxon>Bacillati</taxon>
        <taxon>Actinomycetota</taxon>
        <taxon>Actinomycetes</taxon>
        <taxon>Mycobacteriales</taxon>
        <taxon>Nocardiaceae</taxon>
        <taxon>Nocardia</taxon>
    </lineage>
</organism>
<dbReference type="PANTHER" id="PTHR34846">
    <property type="entry name" value="4-CARBOXYMUCONOLACTONE DECARBOXYLASE FAMILY PROTEIN (AFU_ORTHOLOGUE AFUA_6G11590)"/>
    <property type="match status" value="1"/>
</dbReference>
<evidence type="ECO:0000313" key="3">
    <source>
        <dbReference type="EMBL" id="GAA5052193.1"/>
    </source>
</evidence>